<comment type="caution">
    <text evidence="1">The sequence shown here is derived from an EMBL/GenBank/DDBJ whole genome shotgun (WGS) entry which is preliminary data.</text>
</comment>
<dbReference type="PANTHER" id="PTHR31286:SF180">
    <property type="entry name" value="OS10G0362600 PROTEIN"/>
    <property type="match status" value="1"/>
</dbReference>
<sequence length="250" mass="27305">MDFSNALFPVWIELQHVPLELLTQEGLSYLSSTLGMPLYTDQDCSRLFKSDCANVCVQVDFSKPLLHELKLDIDGETLFIDVVYPWKPSYCDFCKGWDHHELACPEKRFMKVWLPKKASGPTVISSDVVEDVVPSTSVSPVASSIPIQSTNAQLPILPKSIVAVDSPVPIAKASAPVANTSSVVCHSTAPSSSVTDVNDALPSVLAPSPVKTCNAPVINAPKPELKVQIPVQLFIVLHDLHPNLTYFWQS</sequence>
<evidence type="ECO:0000313" key="2">
    <source>
        <dbReference type="Proteomes" id="UP001141552"/>
    </source>
</evidence>
<organism evidence="1 2">
    <name type="scientific">Turnera subulata</name>
    <dbReference type="NCBI Taxonomy" id="218843"/>
    <lineage>
        <taxon>Eukaryota</taxon>
        <taxon>Viridiplantae</taxon>
        <taxon>Streptophyta</taxon>
        <taxon>Embryophyta</taxon>
        <taxon>Tracheophyta</taxon>
        <taxon>Spermatophyta</taxon>
        <taxon>Magnoliopsida</taxon>
        <taxon>eudicotyledons</taxon>
        <taxon>Gunneridae</taxon>
        <taxon>Pentapetalae</taxon>
        <taxon>rosids</taxon>
        <taxon>fabids</taxon>
        <taxon>Malpighiales</taxon>
        <taxon>Passifloraceae</taxon>
        <taxon>Turnera</taxon>
    </lineage>
</organism>
<protein>
    <recommendedName>
        <fullName evidence="3">DUF4283 domain-containing protein</fullName>
    </recommendedName>
</protein>
<keyword evidence="2" id="KW-1185">Reference proteome</keyword>
<evidence type="ECO:0000313" key="1">
    <source>
        <dbReference type="EMBL" id="KAJ4833489.1"/>
    </source>
</evidence>
<dbReference type="OrthoDB" id="1751344at2759"/>
<name>A0A9Q0J9P3_9ROSI</name>
<evidence type="ECO:0008006" key="3">
    <source>
        <dbReference type="Google" id="ProtNLM"/>
    </source>
</evidence>
<dbReference type="EMBL" id="JAKUCV010004931">
    <property type="protein sequence ID" value="KAJ4833489.1"/>
    <property type="molecule type" value="Genomic_DNA"/>
</dbReference>
<reference evidence="1" key="1">
    <citation type="submission" date="2022-02" db="EMBL/GenBank/DDBJ databases">
        <authorList>
            <person name="Henning P.M."/>
            <person name="McCubbin A.G."/>
            <person name="Shore J.S."/>
        </authorList>
    </citation>
    <scope>NUCLEOTIDE SEQUENCE</scope>
    <source>
        <strain evidence="1">F60SS</strain>
        <tissue evidence="1">Leaves</tissue>
    </source>
</reference>
<reference evidence="1" key="2">
    <citation type="journal article" date="2023" name="Plants (Basel)">
        <title>Annotation of the Turnera subulata (Passifloraceae) Draft Genome Reveals the S-Locus Evolved after the Divergence of Turneroideae from Passifloroideae in a Stepwise Manner.</title>
        <authorList>
            <person name="Henning P.M."/>
            <person name="Roalson E.H."/>
            <person name="Mir W."/>
            <person name="McCubbin A.G."/>
            <person name="Shore J.S."/>
        </authorList>
    </citation>
    <scope>NUCLEOTIDE SEQUENCE</scope>
    <source>
        <strain evidence="1">F60SS</strain>
    </source>
</reference>
<dbReference type="Proteomes" id="UP001141552">
    <property type="component" value="Unassembled WGS sequence"/>
</dbReference>
<dbReference type="PANTHER" id="PTHR31286">
    <property type="entry name" value="GLYCINE-RICH CELL WALL STRUCTURAL PROTEIN 1.8-LIKE"/>
    <property type="match status" value="1"/>
</dbReference>
<dbReference type="AlphaFoldDB" id="A0A9Q0J9P3"/>
<proteinExistence type="predicted"/>
<dbReference type="InterPro" id="IPR040256">
    <property type="entry name" value="At4g02000-like"/>
</dbReference>
<gene>
    <name evidence="1" type="ORF">Tsubulata_006657</name>
</gene>
<accession>A0A9Q0J9P3</accession>